<keyword evidence="7" id="KW-1185">Reference proteome</keyword>
<dbReference type="Proteomes" id="UP000193900">
    <property type="component" value="Unassembled WGS sequence"/>
</dbReference>
<gene>
    <name evidence="6" type="ORF">ROA7023_03494</name>
</gene>
<dbReference type="EMBL" id="FWFZ01000023">
    <property type="protein sequence ID" value="SLN71000.1"/>
    <property type="molecule type" value="Genomic_DNA"/>
</dbReference>
<organism evidence="6 7">
    <name type="scientific">Roseisalinus antarcticus</name>
    <dbReference type="NCBI Taxonomy" id="254357"/>
    <lineage>
        <taxon>Bacteria</taxon>
        <taxon>Pseudomonadati</taxon>
        <taxon>Pseudomonadota</taxon>
        <taxon>Alphaproteobacteria</taxon>
        <taxon>Rhodobacterales</taxon>
        <taxon>Roseobacteraceae</taxon>
        <taxon>Roseisalinus</taxon>
    </lineage>
</organism>
<comment type="similarity">
    <text evidence="1">Belongs to the Gfa family.</text>
</comment>
<dbReference type="PROSITE" id="PS51891">
    <property type="entry name" value="CENP_V_GFA"/>
    <property type="match status" value="1"/>
</dbReference>
<reference evidence="6 7" key="1">
    <citation type="submission" date="2017-03" db="EMBL/GenBank/DDBJ databases">
        <authorList>
            <person name="Afonso C.L."/>
            <person name="Miller P.J."/>
            <person name="Scott M.A."/>
            <person name="Spackman E."/>
            <person name="Goraichik I."/>
            <person name="Dimitrov K.M."/>
            <person name="Suarez D.L."/>
            <person name="Swayne D.E."/>
        </authorList>
    </citation>
    <scope>NUCLEOTIDE SEQUENCE [LARGE SCALE GENOMIC DNA]</scope>
    <source>
        <strain evidence="6 7">CECT 7023</strain>
    </source>
</reference>
<keyword evidence="2" id="KW-0479">Metal-binding</keyword>
<dbReference type="RefSeq" id="WP_234992286.1">
    <property type="nucleotide sequence ID" value="NZ_FWFZ01000023.1"/>
</dbReference>
<feature type="domain" description="CENP-V/GFA" evidence="5">
    <location>
        <begin position="7"/>
        <end position="124"/>
    </location>
</feature>
<evidence type="ECO:0000256" key="1">
    <source>
        <dbReference type="ARBA" id="ARBA00005495"/>
    </source>
</evidence>
<name>A0A1Y5TSH1_9RHOB</name>
<evidence type="ECO:0000313" key="7">
    <source>
        <dbReference type="Proteomes" id="UP000193900"/>
    </source>
</evidence>
<dbReference type="AlphaFoldDB" id="A0A1Y5TSH1"/>
<dbReference type="GO" id="GO:0016846">
    <property type="term" value="F:carbon-sulfur lyase activity"/>
    <property type="evidence" value="ECO:0007669"/>
    <property type="project" value="InterPro"/>
</dbReference>
<dbReference type="InterPro" id="IPR006913">
    <property type="entry name" value="CENP-V/GFA"/>
</dbReference>
<keyword evidence="3" id="KW-0862">Zinc</keyword>
<accession>A0A1Y5TSH1</accession>
<dbReference type="GO" id="GO:0046872">
    <property type="term" value="F:metal ion binding"/>
    <property type="evidence" value="ECO:0007669"/>
    <property type="project" value="UniProtKB-KW"/>
</dbReference>
<dbReference type="Pfam" id="PF04828">
    <property type="entry name" value="GFA"/>
    <property type="match status" value="1"/>
</dbReference>
<evidence type="ECO:0000256" key="3">
    <source>
        <dbReference type="ARBA" id="ARBA00022833"/>
    </source>
</evidence>
<dbReference type="SUPFAM" id="SSF51316">
    <property type="entry name" value="Mss4-like"/>
    <property type="match status" value="1"/>
</dbReference>
<dbReference type="PANTHER" id="PTHR33337">
    <property type="entry name" value="GFA DOMAIN-CONTAINING PROTEIN"/>
    <property type="match status" value="1"/>
</dbReference>
<evidence type="ECO:0000256" key="2">
    <source>
        <dbReference type="ARBA" id="ARBA00022723"/>
    </source>
</evidence>
<sequence length="148" mass="15643">MGTGTMRTGGCLCGAVRFKAAETGSFGVCHCTQCQRWAGSALFGVTVPEAAMSIAGAENIGTYRSSAWASRSFCKTCGSALWYRPDMGVDGAGDYEVPIGLLDDPGGLDLHREIFIDRKPDSWTLVGDHPRLTEAETLALYGPSTEGA</sequence>
<dbReference type="Gene3D" id="3.90.1590.10">
    <property type="entry name" value="glutathione-dependent formaldehyde- activating enzyme (gfa)"/>
    <property type="match status" value="1"/>
</dbReference>
<keyword evidence="4" id="KW-0456">Lyase</keyword>
<dbReference type="PANTHER" id="PTHR33337:SF40">
    <property type="entry name" value="CENP-V_GFA DOMAIN-CONTAINING PROTEIN-RELATED"/>
    <property type="match status" value="1"/>
</dbReference>
<dbReference type="InterPro" id="IPR011057">
    <property type="entry name" value="Mss4-like_sf"/>
</dbReference>
<proteinExistence type="inferred from homology"/>
<evidence type="ECO:0000256" key="4">
    <source>
        <dbReference type="ARBA" id="ARBA00023239"/>
    </source>
</evidence>
<evidence type="ECO:0000259" key="5">
    <source>
        <dbReference type="PROSITE" id="PS51891"/>
    </source>
</evidence>
<evidence type="ECO:0000313" key="6">
    <source>
        <dbReference type="EMBL" id="SLN71000.1"/>
    </source>
</evidence>
<protein>
    <submittedName>
        <fullName evidence="6">Glutathione-dependent formaldehyde-activating enzyme</fullName>
    </submittedName>
</protein>